<feature type="domain" description="GST C-terminal" evidence="3">
    <location>
        <begin position="92"/>
        <end position="219"/>
    </location>
</feature>
<dbReference type="GO" id="GO:0006749">
    <property type="term" value="P:glutathione metabolic process"/>
    <property type="evidence" value="ECO:0007669"/>
    <property type="project" value="TreeGrafter"/>
</dbReference>
<feature type="domain" description="GST N-terminal" evidence="2">
    <location>
        <begin position="4"/>
        <end position="87"/>
    </location>
</feature>
<dbReference type="InterPro" id="IPR004045">
    <property type="entry name" value="Glutathione_S-Trfase_N"/>
</dbReference>
<dbReference type="PROSITE" id="PS50404">
    <property type="entry name" value="GST_NTER"/>
    <property type="match status" value="1"/>
</dbReference>
<accession>A0A6M3ZLE0</accession>
<dbReference type="Proteomes" id="UP000501648">
    <property type="component" value="Chromosome"/>
</dbReference>
<dbReference type="InterPro" id="IPR010987">
    <property type="entry name" value="Glutathione-S-Trfase_C-like"/>
</dbReference>
<dbReference type="InterPro" id="IPR034330">
    <property type="entry name" value="GST_Zeta_C"/>
</dbReference>
<evidence type="ECO:0000256" key="1">
    <source>
        <dbReference type="ARBA" id="ARBA00010007"/>
    </source>
</evidence>
<dbReference type="PANTHER" id="PTHR42673:SF21">
    <property type="entry name" value="GLUTATHIONE S-TRANSFERASE YFCF"/>
    <property type="match status" value="1"/>
</dbReference>
<dbReference type="GO" id="GO:0006559">
    <property type="term" value="P:L-phenylalanine catabolic process"/>
    <property type="evidence" value="ECO:0007669"/>
    <property type="project" value="TreeGrafter"/>
</dbReference>
<dbReference type="PROSITE" id="PS50405">
    <property type="entry name" value="GST_CTER"/>
    <property type="match status" value="1"/>
</dbReference>
<dbReference type="InterPro" id="IPR034333">
    <property type="entry name" value="GST_Zeta_N"/>
</dbReference>
<keyword evidence="4" id="KW-0413">Isomerase</keyword>
<dbReference type="SFLD" id="SFLDS00019">
    <property type="entry name" value="Glutathione_Transferase_(cytos"/>
    <property type="match status" value="1"/>
</dbReference>
<dbReference type="SUPFAM" id="SSF52833">
    <property type="entry name" value="Thioredoxin-like"/>
    <property type="match status" value="1"/>
</dbReference>
<evidence type="ECO:0000313" key="4">
    <source>
        <dbReference type="EMBL" id="QJP99448.1"/>
    </source>
</evidence>
<comment type="similarity">
    <text evidence="1">Belongs to the GST superfamily. Zeta family.</text>
</comment>
<proteinExistence type="inferred from homology"/>
<evidence type="ECO:0000259" key="3">
    <source>
        <dbReference type="PROSITE" id="PS50405"/>
    </source>
</evidence>
<dbReference type="CDD" id="cd03191">
    <property type="entry name" value="GST_C_Zeta"/>
    <property type="match status" value="1"/>
</dbReference>
<dbReference type="InterPro" id="IPR040079">
    <property type="entry name" value="Glutathione_S-Trfase"/>
</dbReference>
<protein>
    <submittedName>
        <fullName evidence="4">Maleylacetoacetate isomerase</fullName>
    </submittedName>
</protein>
<dbReference type="Gene3D" id="3.40.30.10">
    <property type="entry name" value="Glutaredoxin"/>
    <property type="match status" value="1"/>
</dbReference>
<dbReference type="CDD" id="cd03042">
    <property type="entry name" value="GST_N_Zeta"/>
    <property type="match status" value="1"/>
</dbReference>
<dbReference type="PANTHER" id="PTHR42673">
    <property type="entry name" value="MALEYLACETOACETATE ISOMERASE"/>
    <property type="match status" value="1"/>
</dbReference>
<dbReference type="AlphaFoldDB" id="A0A6M3ZLE0"/>
<reference evidence="4 5" key="1">
    <citation type="journal article" date="2012" name="J. Bacteriol.">
        <title>Genome sequence of the pathogenic Herbaspirillum seropedicae strain Os34, isolated from rice roots.</title>
        <authorList>
            <person name="Ye W."/>
            <person name="Ye S."/>
            <person name="Liu J."/>
            <person name="Chang S."/>
            <person name="Chen M."/>
            <person name="Zhu B."/>
            <person name="Guo L."/>
            <person name="An Q."/>
        </authorList>
    </citation>
    <scope>NUCLEOTIDE SEQUENCE [LARGE SCALE GENOMIC DNA]</scope>
    <source>
        <strain evidence="4 5">Os34</strain>
    </source>
</reference>
<organism evidence="4 5">
    <name type="scientific">Herbaspirillum rubrisubalbicans Os34</name>
    <dbReference type="NCBI Taxonomy" id="1235827"/>
    <lineage>
        <taxon>Bacteria</taxon>
        <taxon>Pseudomonadati</taxon>
        <taxon>Pseudomonadota</taxon>
        <taxon>Betaproteobacteria</taxon>
        <taxon>Burkholderiales</taxon>
        <taxon>Oxalobacteraceae</taxon>
        <taxon>Herbaspirillum</taxon>
    </lineage>
</organism>
<dbReference type="GO" id="GO:0004364">
    <property type="term" value="F:glutathione transferase activity"/>
    <property type="evidence" value="ECO:0007669"/>
    <property type="project" value="TreeGrafter"/>
</dbReference>
<dbReference type="Gene3D" id="1.20.1050.10">
    <property type="match status" value="1"/>
</dbReference>
<sequence>MSSTERILHNYFRSSSSYRVRIALNLKGLPFQYHAVHLNRNGGEQFGAAFQELNAQALVPVLEEEGALISQSLAILEYLDERYPQSPLLPTDPFARAHVRQLANTIACEMHPINNLRVLKYLTGTLGLSEQQKKDWIHHWNRLGLQGLEQQVKVFPWRGRFLCGDTPGLADCCLVPQLFNAQRFEVDLTPYPMLRAIAAACEQLEAFAAAHPARQPDAE</sequence>
<dbReference type="SFLD" id="SFLDG00358">
    <property type="entry name" value="Main_(cytGST)"/>
    <property type="match status" value="1"/>
</dbReference>
<evidence type="ECO:0000313" key="5">
    <source>
        <dbReference type="Proteomes" id="UP000501648"/>
    </source>
</evidence>
<name>A0A6M3ZLE0_9BURK</name>
<dbReference type="InterPro" id="IPR036282">
    <property type="entry name" value="Glutathione-S-Trfase_C_sf"/>
</dbReference>
<dbReference type="FunFam" id="1.20.1050.10:FF:000017">
    <property type="entry name" value="Maleylacetoacetate isomerase"/>
    <property type="match status" value="1"/>
</dbReference>
<dbReference type="NCBIfam" id="TIGR01262">
    <property type="entry name" value="maiA"/>
    <property type="match status" value="1"/>
</dbReference>
<dbReference type="Pfam" id="PF13417">
    <property type="entry name" value="GST_N_3"/>
    <property type="match status" value="1"/>
</dbReference>
<dbReference type="GO" id="GO:0016034">
    <property type="term" value="F:maleylacetoacetate isomerase activity"/>
    <property type="evidence" value="ECO:0007669"/>
    <property type="project" value="TreeGrafter"/>
</dbReference>
<evidence type="ECO:0000259" key="2">
    <source>
        <dbReference type="PROSITE" id="PS50404"/>
    </source>
</evidence>
<dbReference type="EMBL" id="CP008956">
    <property type="protein sequence ID" value="QJP99448.1"/>
    <property type="molecule type" value="Genomic_DNA"/>
</dbReference>
<dbReference type="GO" id="GO:0005737">
    <property type="term" value="C:cytoplasm"/>
    <property type="evidence" value="ECO:0007669"/>
    <property type="project" value="InterPro"/>
</dbReference>
<dbReference type="RefSeq" id="WP_017451368.1">
    <property type="nucleotide sequence ID" value="NZ_CP008956.1"/>
</dbReference>
<dbReference type="InterPro" id="IPR036249">
    <property type="entry name" value="Thioredoxin-like_sf"/>
</dbReference>
<dbReference type="SUPFAM" id="SSF47616">
    <property type="entry name" value="GST C-terminal domain-like"/>
    <property type="match status" value="1"/>
</dbReference>
<gene>
    <name evidence="4" type="primary">maiA</name>
    <name evidence="4" type="ORF">C798_04180</name>
</gene>
<dbReference type="InterPro" id="IPR005955">
    <property type="entry name" value="GST_Zeta"/>
</dbReference>